<evidence type="ECO:0000256" key="3">
    <source>
        <dbReference type="ARBA" id="ARBA00022692"/>
    </source>
</evidence>
<dbReference type="EMBL" id="GDJX01019645">
    <property type="protein sequence ID" value="JAT48291.1"/>
    <property type="molecule type" value="Transcribed_RNA"/>
</dbReference>
<feature type="transmembrane region" description="Helical" evidence="6">
    <location>
        <begin position="122"/>
        <end position="141"/>
    </location>
</feature>
<dbReference type="InterPro" id="IPR007770">
    <property type="entry name" value="DMP"/>
</dbReference>
<name>A0A1D1Y0Z8_9ARAE</name>
<keyword evidence="7" id="KW-0804">Transcription</keyword>
<dbReference type="Pfam" id="PF05078">
    <property type="entry name" value="DUF679"/>
    <property type="match status" value="1"/>
</dbReference>
<evidence type="ECO:0000313" key="7">
    <source>
        <dbReference type="EMBL" id="JAT48291.1"/>
    </source>
</evidence>
<evidence type="ECO:0000256" key="1">
    <source>
        <dbReference type="ARBA" id="ARBA00004141"/>
    </source>
</evidence>
<reference evidence="7" key="1">
    <citation type="submission" date="2015-07" db="EMBL/GenBank/DDBJ databases">
        <title>Transcriptome Assembly of Anthurium amnicola.</title>
        <authorList>
            <person name="Suzuki J."/>
        </authorList>
    </citation>
    <scope>NUCLEOTIDE SEQUENCE</scope>
</reference>
<dbReference type="GO" id="GO:0000428">
    <property type="term" value="C:DNA-directed RNA polymerase complex"/>
    <property type="evidence" value="ECO:0007669"/>
    <property type="project" value="UniProtKB-KW"/>
</dbReference>
<keyword evidence="3 6" id="KW-0812">Transmembrane</keyword>
<evidence type="ECO:0000256" key="2">
    <source>
        <dbReference type="ARBA" id="ARBA00008707"/>
    </source>
</evidence>
<comment type="subcellular location">
    <subcellularLocation>
        <location evidence="1">Membrane</location>
        <topology evidence="1">Multi-pass membrane protein</topology>
    </subcellularLocation>
</comment>
<dbReference type="PANTHER" id="PTHR31621:SF37">
    <property type="entry name" value="OS01G0882400 PROTEIN"/>
    <property type="match status" value="1"/>
</dbReference>
<keyword evidence="4 6" id="KW-1133">Transmembrane helix</keyword>
<feature type="transmembrane region" description="Helical" evidence="6">
    <location>
        <begin position="93"/>
        <end position="110"/>
    </location>
</feature>
<comment type="similarity">
    <text evidence="2">Belongs to the plant DMP1 protein family.</text>
</comment>
<evidence type="ECO:0000256" key="5">
    <source>
        <dbReference type="ARBA" id="ARBA00023136"/>
    </source>
</evidence>
<dbReference type="GO" id="GO:0005737">
    <property type="term" value="C:cytoplasm"/>
    <property type="evidence" value="ECO:0007669"/>
    <property type="project" value="UniProtKB-ARBA"/>
</dbReference>
<feature type="non-terminal residue" evidence="7">
    <location>
        <position position="1"/>
    </location>
</feature>
<keyword evidence="7" id="KW-0240">DNA-directed RNA polymerase</keyword>
<keyword evidence="5 6" id="KW-0472">Membrane</keyword>
<feature type="non-terminal residue" evidence="7">
    <location>
        <position position="147"/>
    </location>
</feature>
<dbReference type="PANTHER" id="PTHR31621">
    <property type="entry name" value="PROTEIN DMP3"/>
    <property type="match status" value="1"/>
</dbReference>
<dbReference type="GO" id="GO:0016020">
    <property type="term" value="C:membrane"/>
    <property type="evidence" value="ECO:0007669"/>
    <property type="project" value="UniProtKB-SubCell"/>
</dbReference>
<dbReference type="AlphaFoldDB" id="A0A1D1Y0Z8"/>
<accession>A0A1D1Y0Z8</accession>
<evidence type="ECO:0000256" key="4">
    <source>
        <dbReference type="ARBA" id="ARBA00022989"/>
    </source>
</evidence>
<proteinExistence type="inferred from homology"/>
<organism evidence="7">
    <name type="scientific">Anthurium amnicola</name>
    <dbReference type="NCBI Taxonomy" id="1678845"/>
    <lineage>
        <taxon>Eukaryota</taxon>
        <taxon>Viridiplantae</taxon>
        <taxon>Streptophyta</taxon>
        <taxon>Embryophyta</taxon>
        <taxon>Tracheophyta</taxon>
        <taxon>Spermatophyta</taxon>
        <taxon>Magnoliopsida</taxon>
        <taxon>Liliopsida</taxon>
        <taxon>Araceae</taxon>
        <taxon>Pothoideae</taxon>
        <taxon>Potheae</taxon>
        <taxon>Anthurium</taxon>
    </lineage>
</organism>
<dbReference type="GO" id="GO:0010256">
    <property type="term" value="P:endomembrane system organization"/>
    <property type="evidence" value="ECO:0007669"/>
    <property type="project" value="TreeGrafter"/>
</dbReference>
<gene>
    <name evidence="7" type="primary">rpoC_86</name>
    <name evidence="7" type="ORF">g.65</name>
</gene>
<sequence>QHPASVPSRRSKETSVCLLLISLCGVPPNYLGSRSAYRARMDDGDSACKVLIEPDDDGEEDDGTCEAEDDGTDESHLIYLINMVLSGTARLNVLLPTATILAFTIFCPLLTNDGRCDALSRYLVGGFLAACAASCVFFTFTDSFRAG</sequence>
<protein>
    <submittedName>
        <fullName evidence="7">DNA-directed RNA polymerase subunit beta</fullName>
    </submittedName>
</protein>
<evidence type="ECO:0000256" key="6">
    <source>
        <dbReference type="SAM" id="Phobius"/>
    </source>
</evidence>